<accession>A0ABX0H6R7</accession>
<name>A0ABX0H6R7_9BACT</name>
<evidence type="ECO:0000313" key="3">
    <source>
        <dbReference type="Proteomes" id="UP000649799"/>
    </source>
</evidence>
<feature type="signal peptide" evidence="1">
    <location>
        <begin position="1"/>
        <end position="22"/>
    </location>
</feature>
<keyword evidence="3" id="KW-1185">Reference proteome</keyword>
<dbReference type="Proteomes" id="UP000649799">
    <property type="component" value="Unassembled WGS sequence"/>
</dbReference>
<feature type="chain" id="PRO_5045066889" evidence="1">
    <location>
        <begin position="23"/>
        <end position="320"/>
    </location>
</feature>
<evidence type="ECO:0000256" key="1">
    <source>
        <dbReference type="SAM" id="SignalP"/>
    </source>
</evidence>
<dbReference type="EMBL" id="JAANYN010000001">
    <property type="protein sequence ID" value="NHE55912.1"/>
    <property type="molecule type" value="Genomic_DNA"/>
</dbReference>
<evidence type="ECO:0000313" key="2">
    <source>
        <dbReference type="EMBL" id="NHE55912.1"/>
    </source>
</evidence>
<organism evidence="2 3">
    <name type="scientific">Cyclobacterium plantarum</name>
    <dbReference type="NCBI Taxonomy" id="2716263"/>
    <lineage>
        <taxon>Bacteria</taxon>
        <taxon>Pseudomonadati</taxon>
        <taxon>Bacteroidota</taxon>
        <taxon>Cytophagia</taxon>
        <taxon>Cytophagales</taxon>
        <taxon>Cyclobacteriaceae</taxon>
        <taxon>Cyclobacterium</taxon>
    </lineage>
</organism>
<dbReference type="RefSeq" id="WP_166143226.1">
    <property type="nucleotide sequence ID" value="NZ_JAANYN010000001.1"/>
</dbReference>
<sequence>MKNPLACLLCILLLLDPLFNYAQNGGIPKVADFPEAFEALPALPLTVKLKNNIRFDQEGGHLQGIQLYQENTVYLSGSSSNYSYIIIGDLKNQVVKAVDTLLLSPLRHAGGFQIYDHFLAVGIEDNQKRDLAKVQVYDLEKDKPWQMPLASLERKGAPERVTAGAVGLTAYKEKMWLLVANWDSRVLDLYSCTEKDFYLGNAPFQLQMSIDLSRQDRNGWINPDWLSYQNLNLFTDKKEQMYVTGTALNPDGKQVADLFRLIPDKEKPVLVKIASKIFSTSEKVNFKAAAGLQVNQEGRLQLTGAPYQIEDETYIDLFSN</sequence>
<reference evidence="2 3" key="1">
    <citation type="submission" date="2020-03" db="EMBL/GenBank/DDBJ databases">
        <title>Cyclobacterium plantarum sp. nov., a marine bacterium isolated from a coastal-marine wetland.</title>
        <authorList>
            <person name="Sanchez-Porro C."/>
            <person name="Ventosa A."/>
            <person name="Amoozegar M."/>
        </authorList>
    </citation>
    <scope>NUCLEOTIDE SEQUENCE [LARGE SCALE GENOMIC DNA]</scope>
    <source>
        <strain evidence="2 3">GBPx2</strain>
    </source>
</reference>
<protein>
    <submittedName>
        <fullName evidence="2">Uncharacterized protein</fullName>
    </submittedName>
</protein>
<comment type="caution">
    <text evidence="2">The sequence shown here is derived from an EMBL/GenBank/DDBJ whole genome shotgun (WGS) entry which is preliminary data.</text>
</comment>
<gene>
    <name evidence="2" type="ORF">G9Q97_03680</name>
</gene>
<keyword evidence="1" id="KW-0732">Signal</keyword>
<proteinExistence type="predicted"/>